<dbReference type="PANTHER" id="PTHR30273:SF2">
    <property type="entry name" value="PROTEIN FECR"/>
    <property type="match status" value="1"/>
</dbReference>
<evidence type="ECO:0000256" key="1">
    <source>
        <dbReference type="SAM" id="SignalP"/>
    </source>
</evidence>
<accession>A0ABQ3GAX5</accession>
<protein>
    <submittedName>
        <fullName evidence="4">Sensor</fullName>
    </submittedName>
</protein>
<organism evidence="4 5">
    <name type="scientific">Pseudorhodoferax aquiterrae</name>
    <dbReference type="NCBI Taxonomy" id="747304"/>
    <lineage>
        <taxon>Bacteria</taxon>
        <taxon>Pseudomonadati</taxon>
        <taxon>Pseudomonadota</taxon>
        <taxon>Betaproteobacteria</taxon>
        <taxon>Burkholderiales</taxon>
        <taxon>Comamonadaceae</taxon>
    </lineage>
</organism>
<feature type="chain" id="PRO_5047124556" evidence="1">
    <location>
        <begin position="29"/>
        <end position="329"/>
    </location>
</feature>
<dbReference type="EMBL" id="BMYK01000024">
    <property type="protein sequence ID" value="GHC97392.1"/>
    <property type="molecule type" value="Genomic_DNA"/>
</dbReference>
<keyword evidence="1" id="KW-0732">Signal</keyword>
<comment type="caution">
    <text evidence="4">The sequence shown here is derived from an EMBL/GenBank/DDBJ whole genome shotgun (WGS) entry which is preliminary data.</text>
</comment>
<feature type="domain" description="FecR N-terminal" evidence="3">
    <location>
        <begin position="14"/>
        <end position="54"/>
    </location>
</feature>
<reference evidence="5" key="1">
    <citation type="journal article" date="2019" name="Int. J. Syst. Evol. Microbiol.">
        <title>The Global Catalogue of Microorganisms (GCM) 10K type strain sequencing project: providing services to taxonomists for standard genome sequencing and annotation.</title>
        <authorList>
            <consortium name="The Broad Institute Genomics Platform"/>
            <consortium name="The Broad Institute Genome Sequencing Center for Infectious Disease"/>
            <person name="Wu L."/>
            <person name="Ma J."/>
        </authorList>
    </citation>
    <scope>NUCLEOTIDE SEQUENCE [LARGE SCALE GENOMIC DNA]</scope>
    <source>
        <strain evidence="5">KCTC 23314</strain>
    </source>
</reference>
<sequence length="329" mass="35829">MSTPPLPRTVVRMAARWLACLQAGRATAAQHAACAQWRRADPLHELAWQRAERLQAALVTLPPAVGLQVLDRPRDQGRRRAARQTMAVLAAAVPAGYLAWRGTQADSADGTATLTTATGERRSTVLADGTRLHLNTASAVAIDFQSGLRRVLLRQGEVQIETAHDAQQRPFVVDTRHGRIRALGTRFVVRRRDDEASTLVAVEQSAVEVQTAQAPGRPPTRVEAGQQLRFDAAVVQPLRPADPQPAAWTRGLLFARDQRLADFAAELGRHRPGVLRCAPEVAALRISGVFRLDDTDAILAALPHTLPVRVVWRTRWWVAIAAPSAPPSG</sequence>
<dbReference type="Gene3D" id="2.60.120.1440">
    <property type="match status" value="1"/>
</dbReference>
<dbReference type="InterPro" id="IPR006860">
    <property type="entry name" value="FecR"/>
</dbReference>
<evidence type="ECO:0000259" key="2">
    <source>
        <dbReference type="Pfam" id="PF04773"/>
    </source>
</evidence>
<keyword evidence="5" id="KW-1185">Reference proteome</keyword>
<dbReference type="InterPro" id="IPR032623">
    <property type="entry name" value="FecR_N"/>
</dbReference>
<dbReference type="InterPro" id="IPR012373">
    <property type="entry name" value="Ferrdict_sens_TM"/>
</dbReference>
<evidence type="ECO:0000259" key="3">
    <source>
        <dbReference type="Pfam" id="PF16220"/>
    </source>
</evidence>
<gene>
    <name evidence="4" type="primary">fecR</name>
    <name evidence="4" type="ORF">GCM10007320_52110</name>
</gene>
<feature type="domain" description="FecR protein" evidence="2">
    <location>
        <begin position="113"/>
        <end position="208"/>
    </location>
</feature>
<name>A0ABQ3GAX5_9BURK</name>
<feature type="signal peptide" evidence="1">
    <location>
        <begin position="1"/>
        <end position="28"/>
    </location>
</feature>
<evidence type="ECO:0000313" key="4">
    <source>
        <dbReference type="EMBL" id="GHC97392.1"/>
    </source>
</evidence>
<dbReference type="Pfam" id="PF16220">
    <property type="entry name" value="DUF4880"/>
    <property type="match status" value="1"/>
</dbReference>
<dbReference type="Proteomes" id="UP000626210">
    <property type="component" value="Unassembled WGS sequence"/>
</dbReference>
<proteinExistence type="predicted"/>
<dbReference type="PANTHER" id="PTHR30273">
    <property type="entry name" value="PERIPLASMIC SIGNAL SENSOR AND SIGMA FACTOR ACTIVATOR FECR-RELATED"/>
    <property type="match status" value="1"/>
</dbReference>
<evidence type="ECO:0000313" key="5">
    <source>
        <dbReference type="Proteomes" id="UP000626210"/>
    </source>
</evidence>
<dbReference type="PIRSF" id="PIRSF018266">
    <property type="entry name" value="FecR"/>
    <property type="match status" value="1"/>
</dbReference>
<dbReference type="Pfam" id="PF04773">
    <property type="entry name" value="FecR"/>
    <property type="match status" value="1"/>
</dbReference>